<accession>A0ABR8JVD9</accession>
<name>A0ABR8JVD9_9BACT</name>
<dbReference type="Proteomes" id="UP000606003">
    <property type="component" value="Unassembled WGS sequence"/>
</dbReference>
<dbReference type="EMBL" id="JACXAC010000005">
    <property type="protein sequence ID" value="MBD2723818.1"/>
    <property type="molecule type" value="Genomic_DNA"/>
</dbReference>
<organism evidence="1 2">
    <name type="scientific">Hymenobacter armeniacus</name>
    <dbReference type="NCBI Taxonomy" id="2771358"/>
    <lineage>
        <taxon>Bacteria</taxon>
        <taxon>Pseudomonadati</taxon>
        <taxon>Bacteroidota</taxon>
        <taxon>Cytophagia</taxon>
        <taxon>Cytophagales</taxon>
        <taxon>Hymenobacteraceae</taxon>
        <taxon>Hymenobacter</taxon>
    </lineage>
</organism>
<gene>
    <name evidence="1" type="ORF">IC234_16945</name>
</gene>
<evidence type="ECO:0000313" key="2">
    <source>
        <dbReference type="Proteomes" id="UP000606003"/>
    </source>
</evidence>
<reference evidence="1 2" key="1">
    <citation type="submission" date="2020-09" db="EMBL/GenBank/DDBJ databases">
        <authorList>
            <person name="Kim M.K."/>
        </authorList>
    </citation>
    <scope>NUCLEOTIDE SEQUENCE [LARGE SCALE GENOMIC DNA]</scope>
    <source>
        <strain evidence="1 2">BT189</strain>
    </source>
</reference>
<sequence>MSIAKAQLVASLSPPLPQEVIEHLVNEYQSIKQNLAYRRFRPSELDGGRFGECMLRLFQYLDGKPHTPFGVQVKDADTIINRMQNISGLHDSVRLHIPKLVKLLIDVRNRRNVAHVGGDIDPNFSDSIFISQMSDWIMTELIRVYYACSVDDANKIVRTINEIHVPIVATVDGFVRVQNTALDATQKVLVILYHKNPEKISDTDLIKWSEYGNSSRFKSSILKNLHNEALIHYQNGLCSLLPKGILHVEQTIPMDVIA</sequence>
<proteinExistence type="predicted"/>
<keyword evidence="2" id="KW-1185">Reference proteome</keyword>
<protein>
    <recommendedName>
        <fullName evidence="3">Abortive infection protein-like C-terminal domain-containing protein</fullName>
    </recommendedName>
</protein>
<dbReference type="RefSeq" id="WP_190926898.1">
    <property type="nucleotide sequence ID" value="NZ_JACXAC010000005.1"/>
</dbReference>
<evidence type="ECO:0008006" key="3">
    <source>
        <dbReference type="Google" id="ProtNLM"/>
    </source>
</evidence>
<comment type="caution">
    <text evidence="1">The sequence shown here is derived from an EMBL/GenBank/DDBJ whole genome shotgun (WGS) entry which is preliminary data.</text>
</comment>
<evidence type="ECO:0000313" key="1">
    <source>
        <dbReference type="EMBL" id="MBD2723818.1"/>
    </source>
</evidence>